<dbReference type="OrthoDB" id="10488518at2759"/>
<evidence type="ECO:0000313" key="2">
    <source>
        <dbReference type="EMBL" id="GFY78571.1"/>
    </source>
</evidence>
<keyword evidence="3" id="KW-1185">Reference proteome</keyword>
<dbReference type="AlphaFoldDB" id="A0A8X6YWS6"/>
<evidence type="ECO:0000256" key="1">
    <source>
        <dbReference type="SAM" id="MobiDB-lite"/>
    </source>
</evidence>
<sequence length="75" mass="8782">MRTESKRLPEKQNIVKRRAPSSLQEDKRVKNDPMGVTSGGKGQLHSHYNRVQGQRRYPGEISTRKVKDPEREHRM</sequence>
<evidence type="ECO:0000313" key="3">
    <source>
        <dbReference type="Proteomes" id="UP000886998"/>
    </source>
</evidence>
<accession>A0A8X6YWS6</accession>
<name>A0A8X6YWS6_9ARAC</name>
<comment type="caution">
    <text evidence="2">The sequence shown here is derived from an EMBL/GenBank/DDBJ whole genome shotgun (WGS) entry which is preliminary data.</text>
</comment>
<reference evidence="2" key="1">
    <citation type="submission" date="2020-08" db="EMBL/GenBank/DDBJ databases">
        <title>Multicomponent nature underlies the extraordinary mechanical properties of spider dragline silk.</title>
        <authorList>
            <person name="Kono N."/>
            <person name="Nakamura H."/>
            <person name="Mori M."/>
            <person name="Yoshida Y."/>
            <person name="Ohtoshi R."/>
            <person name="Malay A.D."/>
            <person name="Moran D.A.P."/>
            <person name="Tomita M."/>
            <person name="Numata K."/>
            <person name="Arakawa K."/>
        </authorList>
    </citation>
    <scope>NUCLEOTIDE SEQUENCE</scope>
</reference>
<gene>
    <name evidence="2" type="ORF">TNIN_173511</name>
</gene>
<feature type="compositionally biased region" description="Basic and acidic residues" evidence="1">
    <location>
        <begin position="62"/>
        <end position="75"/>
    </location>
</feature>
<proteinExistence type="predicted"/>
<dbReference type="Proteomes" id="UP000886998">
    <property type="component" value="Unassembled WGS sequence"/>
</dbReference>
<feature type="region of interest" description="Disordered" evidence="1">
    <location>
        <begin position="1"/>
        <end position="75"/>
    </location>
</feature>
<protein>
    <submittedName>
        <fullName evidence="2">Uncharacterized protein</fullName>
    </submittedName>
</protein>
<organism evidence="2 3">
    <name type="scientific">Trichonephila inaurata madagascariensis</name>
    <dbReference type="NCBI Taxonomy" id="2747483"/>
    <lineage>
        <taxon>Eukaryota</taxon>
        <taxon>Metazoa</taxon>
        <taxon>Ecdysozoa</taxon>
        <taxon>Arthropoda</taxon>
        <taxon>Chelicerata</taxon>
        <taxon>Arachnida</taxon>
        <taxon>Araneae</taxon>
        <taxon>Araneomorphae</taxon>
        <taxon>Entelegynae</taxon>
        <taxon>Araneoidea</taxon>
        <taxon>Nephilidae</taxon>
        <taxon>Trichonephila</taxon>
        <taxon>Trichonephila inaurata</taxon>
    </lineage>
</organism>
<feature type="compositionally biased region" description="Basic and acidic residues" evidence="1">
    <location>
        <begin position="1"/>
        <end position="10"/>
    </location>
</feature>
<dbReference type="EMBL" id="BMAV01023068">
    <property type="protein sequence ID" value="GFY78571.1"/>
    <property type="molecule type" value="Genomic_DNA"/>
</dbReference>